<evidence type="ECO:0000313" key="2">
    <source>
        <dbReference type="Proteomes" id="UP000054736"/>
    </source>
</evidence>
<gene>
    <name evidence="1" type="ORF">Ldro_1224</name>
</gene>
<dbReference type="PATRIC" id="fig|1212489.4.peg.1289"/>
<protein>
    <submittedName>
        <fullName evidence="1">Uncharacterized protein</fullName>
    </submittedName>
</protein>
<evidence type="ECO:0000313" key="1">
    <source>
        <dbReference type="EMBL" id="KTC87605.1"/>
    </source>
</evidence>
<dbReference type="EMBL" id="LNXY01000020">
    <property type="protein sequence ID" value="KTC87605.1"/>
    <property type="molecule type" value="Genomic_DNA"/>
</dbReference>
<sequence length="293" mass="34064">MALDFDEIKKNQNRLNQHIIDWNSVVARGELFRERQKHFDRQKNQILKLDTLNSASDWFAYENVLIALKLKLESLVRDVQLLDATAKIDLHLYLLVVLPLLNEKSLTDRKSQIELRKTERLAVILRLQQTVDSALMVLAPNRERVFAINLAEFRVDYEKAYVTQHGQGCWGFFALPFKYYYRKSSRSEELRFLEDVNIYLQSGAGATLFPLAKERFKLSALNLVRIKINTEEHGKTSQLKRLIETRLEDAGLSGNKNTEIIKNFIDLCQSCNINVPECLVTNFENNYRPIPSM</sequence>
<reference evidence="1 2" key="1">
    <citation type="submission" date="2015-11" db="EMBL/GenBank/DDBJ databases">
        <title>Genomic analysis of 38 Legionella species identifies large and diverse effector repertoires.</title>
        <authorList>
            <person name="Burstein D."/>
            <person name="Amaro F."/>
            <person name="Zusman T."/>
            <person name="Lifshitz Z."/>
            <person name="Cohen O."/>
            <person name="Gilbert J.A."/>
            <person name="Pupko T."/>
            <person name="Shuman H.A."/>
            <person name="Segal G."/>
        </authorList>
    </citation>
    <scope>NUCLEOTIDE SEQUENCE [LARGE SCALE GENOMIC DNA]</scope>
    <source>
        <strain evidence="1 2">ATCC 700990</strain>
    </source>
</reference>
<proteinExistence type="predicted"/>
<dbReference type="AlphaFoldDB" id="A0A0W0SXD6"/>
<name>A0A0W0SXD6_9GAMM</name>
<dbReference type="OrthoDB" id="5654345at2"/>
<keyword evidence="2" id="KW-1185">Reference proteome</keyword>
<accession>A0A0W0SXD6</accession>
<dbReference type="RefSeq" id="WP_058495528.1">
    <property type="nucleotide sequence ID" value="NZ_CAAAIU010000010.1"/>
</dbReference>
<organism evidence="1 2">
    <name type="scientific">Legionella drozanskii LLAP-1</name>
    <dbReference type="NCBI Taxonomy" id="1212489"/>
    <lineage>
        <taxon>Bacteria</taxon>
        <taxon>Pseudomonadati</taxon>
        <taxon>Pseudomonadota</taxon>
        <taxon>Gammaproteobacteria</taxon>
        <taxon>Legionellales</taxon>
        <taxon>Legionellaceae</taxon>
        <taxon>Legionella</taxon>
    </lineage>
</organism>
<comment type="caution">
    <text evidence="1">The sequence shown here is derived from an EMBL/GenBank/DDBJ whole genome shotgun (WGS) entry which is preliminary data.</text>
</comment>
<dbReference type="Proteomes" id="UP000054736">
    <property type="component" value="Unassembled WGS sequence"/>
</dbReference>